<dbReference type="OrthoDB" id="516471at2"/>
<proteinExistence type="predicted"/>
<evidence type="ECO:0000313" key="3">
    <source>
        <dbReference type="EMBL" id="KYC42393.1"/>
    </source>
</evidence>
<evidence type="ECO:0000256" key="2">
    <source>
        <dbReference type="SAM" id="MobiDB-lite"/>
    </source>
</evidence>
<reference evidence="3 4" key="1">
    <citation type="journal article" date="2013" name="Genome Biol. Evol.">
        <title>Genomes of Stigonematalean cyanobacteria (subsection V) and the evolution of oxygenic photosynthesis from prokaryotes to plastids.</title>
        <authorList>
            <person name="Dagan T."/>
            <person name="Roettger M."/>
            <person name="Stucken K."/>
            <person name="Landan G."/>
            <person name="Koch R."/>
            <person name="Major P."/>
            <person name="Gould S.B."/>
            <person name="Goremykin V.V."/>
            <person name="Rippka R."/>
            <person name="Tandeau de Marsac N."/>
            <person name="Gugger M."/>
            <person name="Lockhart P.J."/>
            <person name="Allen J.F."/>
            <person name="Brune I."/>
            <person name="Maus I."/>
            <person name="Puhler A."/>
            <person name="Martin W.F."/>
        </authorList>
    </citation>
    <scope>NUCLEOTIDE SEQUENCE [LARGE SCALE GENOMIC DNA]</scope>
    <source>
        <strain evidence="3 4">PCC 7110</strain>
    </source>
</reference>
<organism evidence="3 4">
    <name type="scientific">Scytonema hofmannii PCC 7110</name>
    <dbReference type="NCBI Taxonomy" id="128403"/>
    <lineage>
        <taxon>Bacteria</taxon>
        <taxon>Bacillati</taxon>
        <taxon>Cyanobacteriota</taxon>
        <taxon>Cyanophyceae</taxon>
        <taxon>Nostocales</taxon>
        <taxon>Scytonemataceae</taxon>
        <taxon>Scytonema</taxon>
    </lineage>
</organism>
<sequence>MSNTLCAALIHSRTYELDYQWLVIPNDFTEEDRKSASEYIRSVNKALKDHYSGSPPRELVTWLFWSNEQYYVFGVVCNVSCVLDKDSVLRAGKDLSLDSMGRPIPYTFLGYVLKRTTNICTLPFIYPNLKLFEPVCKYISARWFEKYTNLPIEIQYTSLEELGLSNLAPLPVLPKGEVALNLRAETVNFYPNKNSYPEMLLASVAQCDKPTSLLIGQLAKKCIPAGSFLNVVVSDIDSPEIALDDVVSSITESNSSPDTPPNTGTSSSESGKGGFSWMPWDSTAEKVVKEITRQLSQQEAKFEQSLEAKLKEVSDQLEQFFEKKLRENYDKLEKLFEDKLESKLEEKYDKLQQFFENRLEEERDK</sequence>
<protein>
    <submittedName>
        <fullName evidence="3">Uncharacterized protein</fullName>
    </submittedName>
</protein>
<comment type="caution">
    <text evidence="3">The sequence shown here is derived from an EMBL/GenBank/DDBJ whole genome shotgun (WGS) entry which is preliminary data.</text>
</comment>
<accession>A0A139XCL5</accession>
<name>A0A139XCL5_9CYAN</name>
<feature type="region of interest" description="Disordered" evidence="2">
    <location>
        <begin position="249"/>
        <end position="276"/>
    </location>
</feature>
<dbReference type="RefSeq" id="WP_017741632.1">
    <property type="nucleotide sequence ID" value="NZ_KQ976354.1"/>
</dbReference>
<dbReference type="AlphaFoldDB" id="A0A139XCL5"/>
<keyword evidence="4" id="KW-1185">Reference proteome</keyword>
<gene>
    <name evidence="3" type="ORF">WA1_20715</name>
</gene>
<keyword evidence="1" id="KW-0175">Coiled coil</keyword>
<dbReference type="EMBL" id="ANNX02000020">
    <property type="protein sequence ID" value="KYC42393.1"/>
    <property type="molecule type" value="Genomic_DNA"/>
</dbReference>
<feature type="coiled-coil region" evidence="1">
    <location>
        <begin position="288"/>
        <end position="357"/>
    </location>
</feature>
<evidence type="ECO:0000256" key="1">
    <source>
        <dbReference type="SAM" id="Coils"/>
    </source>
</evidence>
<feature type="compositionally biased region" description="Polar residues" evidence="2">
    <location>
        <begin position="249"/>
        <end position="263"/>
    </location>
</feature>
<evidence type="ECO:0000313" key="4">
    <source>
        <dbReference type="Proteomes" id="UP000076925"/>
    </source>
</evidence>
<dbReference type="STRING" id="128403.WA1_20715"/>
<dbReference type="Proteomes" id="UP000076925">
    <property type="component" value="Unassembled WGS sequence"/>
</dbReference>